<reference evidence="2" key="1">
    <citation type="submission" date="2016-11" db="UniProtKB">
        <authorList>
            <consortium name="WormBaseParasite"/>
        </authorList>
    </citation>
    <scope>IDENTIFICATION</scope>
    <source>
        <strain evidence="2">KR3021</strain>
    </source>
</reference>
<name>A0AC35UCP4_9BILA</name>
<protein>
    <submittedName>
        <fullName evidence="2">Peptidase A1 domain-containing protein</fullName>
    </submittedName>
</protein>
<organism evidence="1 2">
    <name type="scientific">Rhabditophanes sp. KR3021</name>
    <dbReference type="NCBI Taxonomy" id="114890"/>
    <lineage>
        <taxon>Eukaryota</taxon>
        <taxon>Metazoa</taxon>
        <taxon>Ecdysozoa</taxon>
        <taxon>Nematoda</taxon>
        <taxon>Chromadorea</taxon>
        <taxon>Rhabditida</taxon>
        <taxon>Tylenchina</taxon>
        <taxon>Panagrolaimomorpha</taxon>
        <taxon>Strongyloidoidea</taxon>
        <taxon>Alloionematidae</taxon>
        <taxon>Rhabditophanes</taxon>
    </lineage>
</organism>
<evidence type="ECO:0000313" key="2">
    <source>
        <dbReference type="WBParaSite" id="RSKR_0001017400.1"/>
    </source>
</evidence>
<evidence type="ECO:0000313" key="1">
    <source>
        <dbReference type="Proteomes" id="UP000095286"/>
    </source>
</evidence>
<accession>A0AC35UCP4</accession>
<sequence length="398" mass="42863">MVKTLVVLLVALAIVAEGIIRIPLVKDTSLRQKHNSKAYKESMMRKYVKGYKPNNLAYNEGLSDYENAQYYGTLSVGTPPQNFKVLFDTGSSNLWLPSSKCSFGDIACLLHSKFNCAKSSTCTATGQSFVIQYGSGSMQGVVDNDVVCFGQSGSGYCTDKTQGFAEATAEPGLAFVAAKFDGILGMGWDTISVDKLNQPMDQIFANKAICNNALFAFWLNRDLNNNVAGGEMTLCDLDPKHYTGTIAYEPLTAEDYWRINISGVKVGSTVVATGPVSGIVDTGTSLLTGPTAAVNQIQKLIGATPLLEGEYMVDCNKLGSMPDIAYTLGGQDFVLKPIDYVLKITQQLETVCLSGFEGLDIEAPGPLWIIGDVFIGKFYTVFDHGNKRVGFANLAPAS</sequence>
<dbReference type="WBParaSite" id="RSKR_0001017400.1">
    <property type="protein sequence ID" value="RSKR_0001017400.1"/>
    <property type="gene ID" value="RSKR_0001017400"/>
</dbReference>
<proteinExistence type="predicted"/>
<dbReference type="Proteomes" id="UP000095286">
    <property type="component" value="Unplaced"/>
</dbReference>